<protein>
    <submittedName>
        <fullName evidence="1">Uncharacterized protein</fullName>
    </submittedName>
</protein>
<gene>
    <name evidence="1" type="ORF">VJJ49_12975</name>
</gene>
<proteinExistence type="predicted"/>
<name>A0ABU5YCZ3_9FLAO</name>
<reference evidence="1 2" key="1">
    <citation type="submission" date="2023-12" db="EMBL/GenBank/DDBJ databases">
        <title>Genomic sequences of Capnocytophaga and Parvimonas strains.</title>
        <authorList>
            <person name="Watt R.M."/>
            <person name="Wang M."/>
            <person name="Yang T."/>
            <person name="Tong W.M."/>
        </authorList>
    </citation>
    <scope>NUCLEOTIDE SEQUENCE [LARGE SCALE GENOMIC DNA]</scope>
    <source>
        <strain evidence="1 2">CCUG 13156</strain>
    </source>
</reference>
<evidence type="ECO:0000313" key="2">
    <source>
        <dbReference type="Proteomes" id="UP001324270"/>
    </source>
</evidence>
<dbReference type="Proteomes" id="UP001324270">
    <property type="component" value="Unassembled WGS sequence"/>
</dbReference>
<comment type="caution">
    <text evidence="1">The sequence shown here is derived from an EMBL/GenBank/DDBJ whole genome shotgun (WGS) entry which is preliminary data.</text>
</comment>
<sequence>MKYYRVSGIDNNSYFYMDNKELLKYCPKCKLVTNRYEATMLNADKFVLKKAYNYSSCWDGETIVSQKFIDIYNKYNMNGLSFIKLPKSENFYLLQCNLEVKYDYNNNPNLVRRQLCSECKQYMEVSCVLPIKILDENQLKRNTFYKTDLIVGGIVGRWRLILATDTIPQIFESEKIKDVYFKLCNKNG</sequence>
<evidence type="ECO:0000313" key="1">
    <source>
        <dbReference type="EMBL" id="MEB3041590.1"/>
    </source>
</evidence>
<keyword evidence="2" id="KW-1185">Reference proteome</keyword>
<organism evidence="1 2">
    <name type="scientific">Capnocytophaga gingivalis</name>
    <dbReference type="NCBI Taxonomy" id="1017"/>
    <lineage>
        <taxon>Bacteria</taxon>
        <taxon>Pseudomonadati</taxon>
        <taxon>Bacteroidota</taxon>
        <taxon>Flavobacteriia</taxon>
        <taxon>Flavobacteriales</taxon>
        <taxon>Flavobacteriaceae</taxon>
        <taxon>Capnocytophaga</taxon>
    </lineage>
</organism>
<accession>A0ABU5YCZ3</accession>
<dbReference type="RefSeq" id="WP_323980143.1">
    <property type="nucleotide sequence ID" value="NZ_JAYKBV010000025.1"/>
</dbReference>
<dbReference type="EMBL" id="JAYKBV010000025">
    <property type="protein sequence ID" value="MEB3041590.1"/>
    <property type="molecule type" value="Genomic_DNA"/>
</dbReference>